<gene>
    <name evidence="2" type="ORF">IAA07_00270</name>
</gene>
<accession>A0A9D2KLW7</accession>
<reference evidence="2" key="1">
    <citation type="journal article" date="2021" name="PeerJ">
        <title>Extensive microbial diversity within the chicken gut microbiome revealed by metagenomics and culture.</title>
        <authorList>
            <person name="Gilroy R."/>
            <person name="Ravi A."/>
            <person name="Getino M."/>
            <person name="Pursley I."/>
            <person name="Horton D.L."/>
            <person name="Alikhan N.F."/>
            <person name="Baker D."/>
            <person name="Gharbi K."/>
            <person name="Hall N."/>
            <person name="Watson M."/>
            <person name="Adriaenssens E.M."/>
            <person name="Foster-Nyarko E."/>
            <person name="Jarju S."/>
            <person name="Secka A."/>
            <person name="Antonio M."/>
            <person name="Oren A."/>
            <person name="Chaudhuri R.R."/>
            <person name="La Ragione R."/>
            <person name="Hildebrand F."/>
            <person name="Pallen M.J."/>
        </authorList>
    </citation>
    <scope>NUCLEOTIDE SEQUENCE</scope>
    <source>
        <strain evidence="2">CHK178-16964</strain>
    </source>
</reference>
<dbReference type="InterPro" id="IPR010093">
    <property type="entry name" value="SinI_DNA-bd"/>
</dbReference>
<evidence type="ECO:0000259" key="1">
    <source>
        <dbReference type="Pfam" id="PF12728"/>
    </source>
</evidence>
<dbReference type="EMBL" id="DWZA01000004">
    <property type="protein sequence ID" value="HJA69998.1"/>
    <property type="molecule type" value="Genomic_DNA"/>
</dbReference>
<reference evidence="2" key="2">
    <citation type="submission" date="2021-04" db="EMBL/GenBank/DDBJ databases">
        <authorList>
            <person name="Gilroy R."/>
        </authorList>
    </citation>
    <scope>NUCLEOTIDE SEQUENCE</scope>
    <source>
        <strain evidence="2">CHK178-16964</strain>
    </source>
</reference>
<dbReference type="Gene3D" id="3.90.105.50">
    <property type="match status" value="1"/>
</dbReference>
<evidence type="ECO:0000313" key="2">
    <source>
        <dbReference type="EMBL" id="HJA69998.1"/>
    </source>
</evidence>
<dbReference type="AlphaFoldDB" id="A0A9D2KLW7"/>
<proteinExistence type="predicted"/>
<comment type="caution">
    <text evidence="2">The sequence shown here is derived from an EMBL/GenBank/DDBJ whole genome shotgun (WGS) entry which is preliminary data.</text>
</comment>
<organism evidence="2 3">
    <name type="scientific">Candidatus Lachnoclostridium stercoravium</name>
    <dbReference type="NCBI Taxonomy" id="2838633"/>
    <lineage>
        <taxon>Bacteria</taxon>
        <taxon>Bacillati</taxon>
        <taxon>Bacillota</taxon>
        <taxon>Clostridia</taxon>
        <taxon>Lachnospirales</taxon>
        <taxon>Lachnospiraceae</taxon>
    </lineage>
</organism>
<evidence type="ECO:0000313" key="3">
    <source>
        <dbReference type="Proteomes" id="UP000823900"/>
    </source>
</evidence>
<sequence length="62" mass="7289">MFEQYDDILTIEELCEILMIGRNAAYSLLKDHRIPAFRIGKTWKIPKKALESYILKQIGFKS</sequence>
<protein>
    <submittedName>
        <fullName evidence="2">Helix-turn-helix domain-containing protein</fullName>
    </submittedName>
</protein>
<dbReference type="NCBIfam" id="TIGR01764">
    <property type="entry name" value="excise"/>
    <property type="match status" value="1"/>
</dbReference>
<feature type="domain" description="Helix-turn-helix" evidence="1">
    <location>
        <begin position="9"/>
        <end position="57"/>
    </location>
</feature>
<dbReference type="Proteomes" id="UP000823900">
    <property type="component" value="Unassembled WGS sequence"/>
</dbReference>
<dbReference type="GO" id="GO:0003677">
    <property type="term" value="F:DNA binding"/>
    <property type="evidence" value="ECO:0007669"/>
    <property type="project" value="InterPro"/>
</dbReference>
<dbReference type="InterPro" id="IPR038148">
    <property type="entry name" value="Tn1545/Tn916_Xis"/>
</dbReference>
<dbReference type="Pfam" id="PF12728">
    <property type="entry name" value="HTH_17"/>
    <property type="match status" value="1"/>
</dbReference>
<dbReference type="InterPro" id="IPR041657">
    <property type="entry name" value="HTH_17"/>
</dbReference>
<name>A0A9D2KLW7_9FIRM</name>